<dbReference type="Proteomes" id="UP000595046">
    <property type="component" value="Chromosome"/>
</dbReference>
<dbReference type="KEGG" id="sbat:G4Z16_18525"/>
<dbReference type="PANTHER" id="PTHR30007">
    <property type="entry name" value="PHP DOMAIN PROTEIN"/>
    <property type="match status" value="1"/>
</dbReference>
<dbReference type="AlphaFoldDB" id="A0A7T1TD63"/>
<dbReference type="GO" id="GO:0006313">
    <property type="term" value="P:DNA transposition"/>
    <property type="evidence" value="ECO:0007669"/>
    <property type="project" value="InterPro"/>
</dbReference>
<dbReference type="PANTHER" id="PTHR30007:SF1">
    <property type="entry name" value="BLR1914 PROTEIN"/>
    <property type="match status" value="1"/>
</dbReference>
<evidence type="ECO:0000259" key="1">
    <source>
        <dbReference type="Pfam" id="PF01609"/>
    </source>
</evidence>
<organism evidence="2 3">
    <name type="scientific">Streptomyces bathyalis</name>
    <dbReference type="NCBI Taxonomy" id="2710756"/>
    <lineage>
        <taxon>Bacteria</taxon>
        <taxon>Bacillati</taxon>
        <taxon>Actinomycetota</taxon>
        <taxon>Actinomycetes</taxon>
        <taxon>Kitasatosporales</taxon>
        <taxon>Streptomycetaceae</taxon>
        <taxon>Streptomyces</taxon>
    </lineage>
</organism>
<accession>A0A7T1TD63</accession>
<sequence length="159" mass="18333">MPLVTAVSAANAHDSLAFIPLVKAIPPIRSGRGPRRRRPAKLRADKGHDYGHLRTWLRQRNITPEIARRGIDSSERLGRYRWKVERSLSWLLNYRRLTVRYERKSRHFAAFLALAATLICCNKLSKLTTRDDVLIQVRTVAVPPYREPHDLGDPHSRLP</sequence>
<feature type="domain" description="Transposase IS4-like" evidence="1">
    <location>
        <begin position="3"/>
        <end position="118"/>
    </location>
</feature>
<protein>
    <submittedName>
        <fullName evidence="2">Transposase</fullName>
    </submittedName>
</protein>
<dbReference type="InterPro" id="IPR002559">
    <property type="entry name" value="Transposase_11"/>
</dbReference>
<dbReference type="GO" id="GO:0003677">
    <property type="term" value="F:DNA binding"/>
    <property type="evidence" value="ECO:0007669"/>
    <property type="project" value="InterPro"/>
</dbReference>
<evidence type="ECO:0000313" key="2">
    <source>
        <dbReference type="EMBL" id="QPP10799.1"/>
    </source>
</evidence>
<name>A0A7T1TD63_9ACTN</name>
<dbReference type="GO" id="GO:0004803">
    <property type="term" value="F:transposase activity"/>
    <property type="evidence" value="ECO:0007669"/>
    <property type="project" value="InterPro"/>
</dbReference>
<proteinExistence type="predicted"/>
<evidence type="ECO:0000313" key="3">
    <source>
        <dbReference type="Proteomes" id="UP000595046"/>
    </source>
</evidence>
<keyword evidence="3" id="KW-1185">Reference proteome</keyword>
<dbReference type="EMBL" id="CP048882">
    <property type="protein sequence ID" value="QPP10799.1"/>
    <property type="molecule type" value="Genomic_DNA"/>
</dbReference>
<dbReference type="Pfam" id="PF01609">
    <property type="entry name" value="DDE_Tnp_1"/>
    <property type="match status" value="1"/>
</dbReference>
<reference evidence="3" key="1">
    <citation type="submission" date="2020-02" db="EMBL/GenBank/DDBJ databases">
        <title>Streptomyces sp. ASO4wet.</title>
        <authorList>
            <person name="Risdian C."/>
            <person name="Landwehr W."/>
            <person name="Schupp P."/>
            <person name="Wink J."/>
        </authorList>
    </citation>
    <scope>NUCLEOTIDE SEQUENCE [LARGE SCALE GENOMIC DNA]</scope>
    <source>
        <strain evidence="3">ASO4wet</strain>
    </source>
</reference>
<gene>
    <name evidence="2" type="ORF">G4Z16_18525</name>
</gene>